<sequence>MIELKNVTKKYGDFTAVDDISFIVAKGEVCVLIGPSGCGKSTTLKMINRMLEPNNGEIFVNARNVADFKPELLRRQIGYVIQYIGLFPHMTVSANIGIVPRLLSWNREIIEKRVDELLNLIGLDPAKYSEKYPHELSGGEAQRIRLASQIGSRLVGVLYILDEPSIG</sequence>
<keyword evidence="2" id="KW-0813">Transport</keyword>
<evidence type="ECO:0000313" key="6">
    <source>
        <dbReference type="EMBL" id="KKK86044.1"/>
    </source>
</evidence>
<name>A0A0F9B5X8_9ZZZZ</name>
<evidence type="ECO:0000256" key="3">
    <source>
        <dbReference type="ARBA" id="ARBA00022741"/>
    </source>
</evidence>
<proteinExistence type="inferred from homology"/>
<dbReference type="InterPro" id="IPR003439">
    <property type="entry name" value="ABC_transporter-like_ATP-bd"/>
</dbReference>
<feature type="domain" description="ABC transporter" evidence="5">
    <location>
        <begin position="2"/>
        <end position="166"/>
    </location>
</feature>
<evidence type="ECO:0000256" key="2">
    <source>
        <dbReference type="ARBA" id="ARBA00022448"/>
    </source>
</evidence>
<dbReference type="GO" id="GO:0005524">
    <property type="term" value="F:ATP binding"/>
    <property type="evidence" value="ECO:0007669"/>
    <property type="project" value="UniProtKB-KW"/>
</dbReference>
<dbReference type="SMART" id="SM00382">
    <property type="entry name" value="AAA"/>
    <property type="match status" value="1"/>
</dbReference>
<dbReference type="Pfam" id="PF00005">
    <property type="entry name" value="ABC_tran"/>
    <property type="match status" value="1"/>
</dbReference>
<dbReference type="PANTHER" id="PTHR43117">
    <property type="entry name" value="OSMOPROTECTANT IMPORT ATP-BINDING PROTEIN OSMV"/>
    <property type="match status" value="1"/>
</dbReference>
<evidence type="ECO:0000259" key="5">
    <source>
        <dbReference type="PROSITE" id="PS50893"/>
    </source>
</evidence>
<evidence type="ECO:0000256" key="4">
    <source>
        <dbReference type="ARBA" id="ARBA00022840"/>
    </source>
</evidence>
<comment type="similarity">
    <text evidence="1">Belongs to the ABC transporter superfamily.</text>
</comment>
<protein>
    <recommendedName>
        <fullName evidence="5">ABC transporter domain-containing protein</fullName>
    </recommendedName>
</protein>
<gene>
    <name evidence="6" type="ORF">LCGC14_2767170</name>
</gene>
<organism evidence="6">
    <name type="scientific">marine sediment metagenome</name>
    <dbReference type="NCBI Taxonomy" id="412755"/>
    <lineage>
        <taxon>unclassified sequences</taxon>
        <taxon>metagenomes</taxon>
        <taxon>ecological metagenomes</taxon>
    </lineage>
</organism>
<dbReference type="EMBL" id="LAZR01051028">
    <property type="protein sequence ID" value="KKK86044.1"/>
    <property type="molecule type" value="Genomic_DNA"/>
</dbReference>
<feature type="non-terminal residue" evidence="6">
    <location>
        <position position="167"/>
    </location>
</feature>
<evidence type="ECO:0000256" key="1">
    <source>
        <dbReference type="ARBA" id="ARBA00005417"/>
    </source>
</evidence>
<keyword evidence="4" id="KW-0067">ATP-binding</keyword>
<accession>A0A0F9B5X8</accession>
<dbReference type="InterPro" id="IPR017871">
    <property type="entry name" value="ABC_transporter-like_CS"/>
</dbReference>
<dbReference type="Gene3D" id="3.40.50.300">
    <property type="entry name" value="P-loop containing nucleotide triphosphate hydrolases"/>
    <property type="match status" value="1"/>
</dbReference>
<dbReference type="PANTHER" id="PTHR43117:SF4">
    <property type="entry name" value="OSMOPROTECTANT IMPORT ATP-BINDING PROTEIN OSMV"/>
    <property type="match status" value="1"/>
</dbReference>
<dbReference type="GO" id="GO:0016887">
    <property type="term" value="F:ATP hydrolysis activity"/>
    <property type="evidence" value="ECO:0007669"/>
    <property type="project" value="InterPro"/>
</dbReference>
<reference evidence="6" key="1">
    <citation type="journal article" date="2015" name="Nature">
        <title>Complex archaea that bridge the gap between prokaryotes and eukaryotes.</title>
        <authorList>
            <person name="Spang A."/>
            <person name="Saw J.H."/>
            <person name="Jorgensen S.L."/>
            <person name="Zaremba-Niedzwiedzka K."/>
            <person name="Martijn J."/>
            <person name="Lind A.E."/>
            <person name="van Eijk R."/>
            <person name="Schleper C."/>
            <person name="Guy L."/>
            <person name="Ettema T.J."/>
        </authorList>
    </citation>
    <scope>NUCLEOTIDE SEQUENCE</scope>
</reference>
<comment type="caution">
    <text evidence="6">The sequence shown here is derived from an EMBL/GenBank/DDBJ whole genome shotgun (WGS) entry which is preliminary data.</text>
</comment>
<dbReference type="PROSITE" id="PS50893">
    <property type="entry name" value="ABC_TRANSPORTER_2"/>
    <property type="match status" value="1"/>
</dbReference>
<dbReference type="AlphaFoldDB" id="A0A0F9B5X8"/>
<dbReference type="PROSITE" id="PS00211">
    <property type="entry name" value="ABC_TRANSPORTER_1"/>
    <property type="match status" value="1"/>
</dbReference>
<keyword evidence="3" id="KW-0547">Nucleotide-binding</keyword>
<dbReference type="InterPro" id="IPR003593">
    <property type="entry name" value="AAA+_ATPase"/>
</dbReference>
<dbReference type="SUPFAM" id="SSF52540">
    <property type="entry name" value="P-loop containing nucleoside triphosphate hydrolases"/>
    <property type="match status" value="1"/>
</dbReference>
<dbReference type="InterPro" id="IPR027417">
    <property type="entry name" value="P-loop_NTPase"/>
</dbReference>